<feature type="region of interest" description="Disordered" evidence="2">
    <location>
        <begin position="1"/>
        <end position="22"/>
    </location>
</feature>
<evidence type="ECO:0000256" key="1">
    <source>
        <dbReference type="SAM" id="Coils"/>
    </source>
</evidence>
<evidence type="ECO:0000313" key="3">
    <source>
        <dbReference type="EMBL" id="KAK8882135.1"/>
    </source>
</evidence>
<dbReference type="EMBL" id="JAPFFF010000009">
    <property type="protein sequence ID" value="KAK8882135.1"/>
    <property type="molecule type" value="Genomic_DNA"/>
</dbReference>
<keyword evidence="4" id="KW-1185">Reference proteome</keyword>
<evidence type="ECO:0000256" key="2">
    <source>
        <dbReference type="SAM" id="MobiDB-lite"/>
    </source>
</evidence>
<comment type="caution">
    <text evidence="3">The sequence shown here is derived from an EMBL/GenBank/DDBJ whole genome shotgun (WGS) entry which is preliminary data.</text>
</comment>
<feature type="coiled-coil region" evidence="1">
    <location>
        <begin position="541"/>
        <end position="568"/>
    </location>
</feature>
<accession>A0ABR2JTC6</accession>
<organism evidence="3 4">
    <name type="scientific">Tritrichomonas musculus</name>
    <dbReference type="NCBI Taxonomy" id="1915356"/>
    <lineage>
        <taxon>Eukaryota</taxon>
        <taxon>Metamonada</taxon>
        <taxon>Parabasalia</taxon>
        <taxon>Tritrichomonadida</taxon>
        <taxon>Tritrichomonadidae</taxon>
        <taxon>Tritrichomonas</taxon>
    </lineage>
</organism>
<gene>
    <name evidence="3" type="ORF">M9Y10_044775</name>
</gene>
<feature type="compositionally biased region" description="Polar residues" evidence="2">
    <location>
        <begin position="1"/>
        <end position="20"/>
    </location>
</feature>
<feature type="coiled-coil region" evidence="1">
    <location>
        <begin position="90"/>
        <end position="152"/>
    </location>
</feature>
<feature type="coiled-coil region" evidence="1">
    <location>
        <begin position="362"/>
        <end position="403"/>
    </location>
</feature>
<name>A0ABR2JTC6_9EUKA</name>
<proteinExistence type="predicted"/>
<reference evidence="3 4" key="1">
    <citation type="submission" date="2024-04" db="EMBL/GenBank/DDBJ databases">
        <title>Tritrichomonas musculus Genome.</title>
        <authorList>
            <person name="Alves-Ferreira E."/>
            <person name="Grigg M."/>
            <person name="Lorenzi H."/>
            <person name="Galac M."/>
        </authorList>
    </citation>
    <scope>NUCLEOTIDE SEQUENCE [LARGE SCALE GENOMIC DNA]</scope>
    <source>
        <strain evidence="3 4">EAF2021</strain>
    </source>
</reference>
<dbReference type="Proteomes" id="UP001470230">
    <property type="component" value="Unassembled WGS sequence"/>
</dbReference>
<keyword evidence="1" id="KW-0175">Coiled coil</keyword>
<protein>
    <submittedName>
        <fullName evidence="3">Uncharacterized protein</fullName>
    </submittedName>
</protein>
<evidence type="ECO:0000313" key="4">
    <source>
        <dbReference type="Proteomes" id="UP001470230"/>
    </source>
</evidence>
<sequence>MQKNKQLNQANNSNIVSDVASTPRKINKDYSRLSEKDRSVQQFAEKCRSLLIEVQERSAVLQKYASDLVTMDKDLREAQRYFEDEYNSTNTELTEQEDEYMHKLATLRQQKEQITNSLSATTQTTSLIVEQISQFEKEYKSLDEKKINIDKNLSHPVPQLGIERIDFDIDQEKKNISDVDFEIQQISENIETISEKSINLIQTLNIEIQNQNKKKKIVNDTKDKYGQESQSIKDNIDSSNQQFQSLSQDEVRFLGEQSLTQKKIQSLNQKIVNTDKMTAIIFQQLKPYKQNLAIFQSKLQKIKDDEKIFTDALTKKAQFERGINESTQRSKLRSKEIESQLELIRAQKKKVMVNHFMEEEKIENLVSEEKNALKSVAEVEEDISNFELDIMEVNKQMESIAAEYDVFQNDTLKYQKKLLQMQEVYKQLKDSINSSKKVLKRYVKQIKSVQDASLIPSDPEITKEKNLVDALLKGYRIQIAYTRDKCNNISNVIKTEELKNAIGQSEMRRINNSYKEHSKVKSFGNTTNLLTANDSSKGDNIKLLKKAIFDLEEKKKELEAKIVNSQKSMSEKTEIYTKSQNQLNQFKFDLDPKEIKLNQLKENMKNRFSVAQSLCESIRQVMLKVYKSIKDWSQDSMELKEITELKQWNSTITSLSDIVEEIQTKSQLGT</sequence>